<evidence type="ECO:0000256" key="3">
    <source>
        <dbReference type="ARBA" id="ARBA00022475"/>
    </source>
</evidence>
<evidence type="ECO:0000256" key="7">
    <source>
        <dbReference type="SAM" id="Phobius"/>
    </source>
</evidence>
<evidence type="ECO:0000256" key="2">
    <source>
        <dbReference type="ARBA" id="ARBA00006679"/>
    </source>
</evidence>
<feature type="transmembrane region" description="Helical" evidence="7">
    <location>
        <begin position="66"/>
        <end position="92"/>
    </location>
</feature>
<dbReference type="AlphaFoldDB" id="A0A2N6T325"/>
<dbReference type="EMBL" id="PNHG01000018">
    <property type="protein sequence ID" value="PMC63695.1"/>
    <property type="molecule type" value="Genomic_DNA"/>
</dbReference>
<dbReference type="RefSeq" id="WP_102724423.1">
    <property type="nucleotide sequence ID" value="NZ_JBHRZL010000007.1"/>
</dbReference>
<dbReference type="PANTHER" id="PTHR33452">
    <property type="entry name" value="OXIDOREDUCTASE CATD-RELATED"/>
    <property type="match status" value="1"/>
</dbReference>
<keyword evidence="6 7" id="KW-0472">Membrane</keyword>
<comment type="caution">
    <text evidence="8">The sequence shown here is derived from an EMBL/GenBank/DDBJ whole genome shotgun (WGS) entry which is preliminary data.</text>
</comment>
<evidence type="ECO:0000256" key="5">
    <source>
        <dbReference type="ARBA" id="ARBA00022989"/>
    </source>
</evidence>
<evidence type="ECO:0000313" key="8">
    <source>
        <dbReference type="EMBL" id="PMC63695.1"/>
    </source>
</evidence>
<evidence type="ECO:0000256" key="1">
    <source>
        <dbReference type="ARBA" id="ARBA00004651"/>
    </source>
</evidence>
<accession>A0A2N6T325</accession>
<keyword evidence="4 7" id="KW-0812">Transmembrane</keyword>
<evidence type="ECO:0000256" key="4">
    <source>
        <dbReference type="ARBA" id="ARBA00022692"/>
    </source>
</evidence>
<keyword evidence="9" id="KW-1185">Reference proteome</keyword>
<evidence type="ECO:0000256" key="6">
    <source>
        <dbReference type="ARBA" id="ARBA00023136"/>
    </source>
</evidence>
<keyword evidence="5 7" id="KW-1133">Transmembrane helix</keyword>
<reference evidence="8 9" key="1">
    <citation type="submission" date="2017-09" db="EMBL/GenBank/DDBJ databases">
        <title>Bacterial strain isolated from the female urinary microbiota.</title>
        <authorList>
            <person name="Thomas-White K."/>
            <person name="Kumar N."/>
            <person name="Forster S."/>
            <person name="Putonti C."/>
            <person name="Lawley T."/>
            <person name="Wolfe A.J."/>
        </authorList>
    </citation>
    <scope>NUCLEOTIDE SEQUENCE [LARGE SCALE GENOMIC DNA]</scope>
    <source>
        <strain evidence="8 9">UMB0792</strain>
    </source>
</reference>
<dbReference type="Pfam" id="PF07681">
    <property type="entry name" value="DoxX"/>
    <property type="match status" value="1"/>
</dbReference>
<comment type="subcellular location">
    <subcellularLocation>
        <location evidence="1">Cell membrane</location>
        <topology evidence="1">Multi-pass membrane protein</topology>
    </subcellularLocation>
</comment>
<protein>
    <recommendedName>
        <fullName evidence="10">DoxX family protein</fullName>
    </recommendedName>
</protein>
<gene>
    <name evidence="8" type="ORF">CJ203_09600</name>
</gene>
<evidence type="ECO:0008006" key="10">
    <source>
        <dbReference type="Google" id="ProtNLM"/>
    </source>
</evidence>
<name>A0A2N6T325_9CORY</name>
<dbReference type="PANTHER" id="PTHR33452:SF1">
    <property type="entry name" value="INNER MEMBRANE PROTEIN YPHA-RELATED"/>
    <property type="match status" value="1"/>
</dbReference>
<dbReference type="GO" id="GO:0005886">
    <property type="term" value="C:plasma membrane"/>
    <property type="evidence" value="ECO:0007669"/>
    <property type="project" value="UniProtKB-SubCell"/>
</dbReference>
<feature type="transmembrane region" description="Helical" evidence="7">
    <location>
        <begin position="9"/>
        <end position="27"/>
    </location>
</feature>
<comment type="similarity">
    <text evidence="2">Belongs to the DoxX family.</text>
</comment>
<keyword evidence="3" id="KW-1003">Cell membrane</keyword>
<proteinExistence type="inferred from homology"/>
<dbReference type="InterPro" id="IPR051907">
    <property type="entry name" value="DoxX-like_oxidoreductase"/>
</dbReference>
<evidence type="ECO:0000313" key="9">
    <source>
        <dbReference type="Proteomes" id="UP000235836"/>
    </source>
</evidence>
<sequence>MNTPAVRDAALLIARVALGVIFIARGYQHWVSDGMTRTAATFAQAGVPQPKLAAYTAGSLELVGGALLIIGLLTTIVALLLALLVAGAGYFVHMDAGFFAEQGGVEYPLVLVLLLLFIVVFGAGRASLDKVLIDD</sequence>
<feature type="transmembrane region" description="Helical" evidence="7">
    <location>
        <begin position="104"/>
        <end position="124"/>
    </location>
</feature>
<organism evidence="8 9">
    <name type="scientific">Corynebacterium tuscaniense</name>
    <dbReference type="NCBI Taxonomy" id="302449"/>
    <lineage>
        <taxon>Bacteria</taxon>
        <taxon>Bacillati</taxon>
        <taxon>Actinomycetota</taxon>
        <taxon>Actinomycetes</taxon>
        <taxon>Mycobacteriales</taxon>
        <taxon>Corynebacteriaceae</taxon>
        <taxon>Corynebacterium</taxon>
    </lineage>
</organism>
<dbReference type="InterPro" id="IPR032808">
    <property type="entry name" value="DoxX"/>
</dbReference>
<dbReference type="Proteomes" id="UP000235836">
    <property type="component" value="Unassembled WGS sequence"/>
</dbReference>